<keyword evidence="3" id="KW-0804">Transcription</keyword>
<evidence type="ECO:0000256" key="1">
    <source>
        <dbReference type="ARBA" id="ARBA00023015"/>
    </source>
</evidence>
<dbReference type="AlphaFoldDB" id="A0AA48HYB4"/>
<keyword evidence="2" id="KW-0238">DNA-binding</keyword>
<reference evidence="5" key="1">
    <citation type="submission" date="2023-01" db="EMBL/GenBank/DDBJ databases">
        <title>Complete genome sequence of Planctobacterium marinum strain Dej080120_11.</title>
        <authorList>
            <person name="Ueki S."/>
            <person name="Maruyama F."/>
        </authorList>
    </citation>
    <scope>NUCLEOTIDE SEQUENCE</scope>
    <source>
        <strain evidence="5">Dej080120_11</strain>
    </source>
</reference>
<keyword evidence="6" id="KW-1185">Reference proteome</keyword>
<dbReference type="InterPro" id="IPR001845">
    <property type="entry name" value="HTH_ArsR_DNA-bd_dom"/>
</dbReference>
<dbReference type="NCBIfam" id="NF033788">
    <property type="entry name" value="HTH_metalloreg"/>
    <property type="match status" value="1"/>
</dbReference>
<dbReference type="Proteomes" id="UP001333710">
    <property type="component" value="Chromosome"/>
</dbReference>
<accession>A0AA48HYB4</accession>
<dbReference type="SUPFAM" id="SSF46785">
    <property type="entry name" value="Winged helix' DNA-binding domain"/>
    <property type="match status" value="1"/>
</dbReference>
<protein>
    <submittedName>
        <fullName evidence="5">Transcriptional regulator</fullName>
    </submittedName>
</protein>
<feature type="domain" description="HTH arsR-type" evidence="4">
    <location>
        <begin position="6"/>
        <end position="100"/>
    </location>
</feature>
<evidence type="ECO:0000313" key="5">
    <source>
        <dbReference type="EMBL" id="BDX06835.1"/>
    </source>
</evidence>
<dbReference type="Gene3D" id="1.10.10.10">
    <property type="entry name" value="Winged helix-like DNA-binding domain superfamily/Winged helix DNA-binding domain"/>
    <property type="match status" value="1"/>
</dbReference>
<gene>
    <name evidence="5" type="ORF">MACH26_23560</name>
</gene>
<sequence length="100" mass="11643">MKSFKDMEQNAEQAVSLLKMLANKHRLMLLCLLQSGEKSVSELNEQVPIPQSTLSQHLSFLRREKLVETRREAQTIYYSLRDDNVIPVINLLYELYCADD</sequence>
<dbReference type="SMART" id="SM00418">
    <property type="entry name" value="HTH_ARSR"/>
    <property type="match status" value="1"/>
</dbReference>
<dbReference type="Pfam" id="PF01022">
    <property type="entry name" value="HTH_5"/>
    <property type="match status" value="1"/>
</dbReference>
<dbReference type="InterPro" id="IPR036390">
    <property type="entry name" value="WH_DNA-bd_sf"/>
</dbReference>
<keyword evidence="1" id="KW-0805">Transcription regulation</keyword>
<dbReference type="GO" id="GO:0003677">
    <property type="term" value="F:DNA binding"/>
    <property type="evidence" value="ECO:0007669"/>
    <property type="project" value="UniProtKB-KW"/>
</dbReference>
<dbReference type="PRINTS" id="PR00778">
    <property type="entry name" value="HTHARSR"/>
</dbReference>
<dbReference type="CDD" id="cd00090">
    <property type="entry name" value="HTH_ARSR"/>
    <property type="match status" value="1"/>
</dbReference>
<proteinExistence type="predicted"/>
<dbReference type="KEGG" id="pmaw:MACH26_23560"/>
<dbReference type="InterPro" id="IPR011991">
    <property type="entry name" value="ArsR-like_HTH"/>
</dbReference>
<dbReference type="GO" id="GO:0003700">
    <property type="term" value="F:DNA-binding transcription factor activity"/>
    <property type="evidence" value="ECO:0007669"/>
    <property type="project" value="InterPro"/>
</dbReference>
<evidence type="ECO:0000313" key="6">
    <source>
        <dbReference type="Proteomes" id="UP001333710"/>
    </source>
</evidence>
<evidence type="ECO:0000256" key="2">
    <source>
        <dbReference type="ARBA" id="ARBA00023125"/>
    </source>
</evidence>
<name>A0AA48HYB4_9ALTE</name>
<evidence type="ECO:0000259" key="4">
    <source>
        <dbReference type="PROSITE" id="PS50987"/>
    </source>
</evidence>
<organism evidence="5 6">
    <name type="scientific">Planctobacterium marinum</name>
    <dbReference type="NCBI Taxonomy" id="1631968"/>
    <lineage>
        <taxon>Bacteria</taxon>
        <taxon>Pseudomonadati</taxon>
        <taxon>Pseudomonadota</taxon>
        <taxon>Gammaproteobacteria</taxon>
        <taxon>Alteromonadales</taxon>
        <taxon>Alteromonadaceae</taxon>
        <taxon>Planctobacterium</taxon>
    </lineage>
</organism>
<evidence type="ECO:0000256" key="3">
    <source>
        <dbReference type="ARBA" id="ARBA00023163"/>
    </source>
</evidence>
<dbReference type="PANTHER" id="PTHR43132">
    <property type="entry name" value="ARSENICAL RESISTANCE OPERON REPRESSOR ARSR-RELATED"/>
    <property type="match status" value="1"/>
</dbReference>
<dbReference type="PANTHER" id="PTHR43132:SF2">
    <property type="entry name" value="ARSENICAL RESISTANCE OPERON REPRESSOR ARSR-RELATED"/>
    <property type="match status" value="1"/>
</dbReference>
<dbReference type="PROSITE" id="PS50987">
    <property type="entry name" value="HTH_ARSR_2"/>
    <property type="match status" value="1"/>
</dbReference>
<dbReference type="EMBL" id="AP027272">
    <property type="protein sequence ID" value="BDX06835.1"/>
    <property type="molecule type" value="Genomic_DNA"/>
</dbReference>
<dbReference type="InterPro" id="IPR051011">
    <property type="entry name" value="Metal_resp_trans_reg"/>
</dbReference>
<dbReference type="RefSeq" id="WP_338292834.1">
    <property type="nucleotide sequence ID" value="NZ_AP027272.1"/>
</dbReference>
<dbReference type="InterPro" id="IPR036388">
    <property type="entry name" value="WH-like_DNA-bd_sf"/>
</dbReference>